<evidence type="ECO:0000256" key="7">
    <source>
        <dbReference type="ARBA" id="ARBA00022824"/>
    </source>
</evidence>
<keyword evidence="9 11" id="KW-0472">Membrane</keyword>
<dbReference type="RefSeq" id="XP_019016002.1">
    <property type="nucleotide sequence ID" value="XM_019161594.1"/>
</dbReference>
<dbReference type="EMBL" id="KV454005">
    <property type="protein sequence ID" value="ODQ44889.1"/>
    <property type="molecule type" value="Genomic_DNA"/>
</dbReference>
<keyword evidence="6 11" id="KW-0812">Transmembrane</keyword>
<keyword evidence="8 11" id="KW-1133">Transmembrane helix</keyword>
<evidence type="ECO:0000313" key="12">
    <source>
        <dbReference type="EMBL" id="ODQ44889.1"/>
    </source>
</evidence>
<feature type="transmembrane region" description="Helical" evidence="11">
    <location>
        <begin position="6"/>
        <end position="25"/>
    </location>
</feature>
<dbReference type="GO" id="GO:0031965">
    <property type="term" value="C:nuclear membrane"/>
    <property type="evidence" value="ECO:0007669"/>
    <property type="project" value="UniProtKB-SubCell"/>
</dbReference>
<dbReference type="PANTHER" id="PTHR12154">
    <property type="entry name" value="GLYCOSYL TRANSFERASE-RELATED"/>
    <property type="match status" value="1"/>
</dbReference>
<dbReference type="AlphaFoldDB" id="A0A1E3NFJ7"/>
<comment type="subcellular location">
    <subcellularLocation>
        <location evidence="1 11">Endoplasmic reticulum membrane</location>
        <topology evidence="1 11">Single-pass membrane protein</topology>
    </subcellularLocation>
    <subcellularLocation>
        <location evidence="2">Nucleus membrane</location>
        <topology evidence="2">Single-pass membrane protein</topology>
    </subcellularLocation>
</comment>
<sequence length="235" mass="26442">MEESVFTILATGLFLLLLGILVRLIQVLPCCHMRKHATSKRDLLLLKNATNKKKCLMVLLGSGGHTGEMLRILEQWSTGINNLHREYVISSGDSTSVLKLKKFEDNLLGNNAKDYGITTIYRARNIGEGKIKAVINTLLSFKSTLINLILSRLKNQPDVFLTNGPGTAIPIAYMLFILKLFGLCSTKIIYVESLARVKELSLTGFLILPISDRIIVQWEPLAKRYRRCEYYGILV</sequence>
<dbReference type="GO" id="GO:0004577">
    <property type="term" value="F:N-acetylglucosaminyldiphosphodolichol N-acetylglucosaminyltransferase activity"/>
    <property type="evidence" value="ECO:0007669"/>
    <property type="project" value="TreeGrafter"/>
</dbReference>
<keyword evidence="13" id="KW-1185">Reference proteome</keyword>
<reference evidence="12 13" key="1">
    <citation type="journal article" date="2016" name="Proc. Natl. Acad. Sci. U.S.A.">
        <title>Comparative genomics of biotechnologically important yeasts.</title>
        <authorList>
            <person name="Riley R."/>
            <person name="Haridas S."/>
            <person name="Wolfe K.H."/>
            <person name="Lopes M.R."/>
            <person name="Hittinger C.T."/>
            <person name="Goeker M."/>
            <person name="Salamov A.A."/>
            <person name="Wisecaver J.H."/>
            <person name="Long T.M."/>
            <person name="Calvey C.H."/>
            <person name="Aerts A.L."/>
            <person name="Barry K.W."/>
            <person name="Choi C."/>
            <person name="Clum A."/>
            <person name="Coughlan A.Y."/>
            <person name="Deshpande S."/>
            <person name="Douglass A.P."/>
            <person name="Hanson S.J."/>
            <person name="Klenk H.-P."/>
            <person name="LaButti K.M."/>
            <person name="Lapidus A."/>
            <person name="Lindquist E.A."/>
            <person name="Lipzen A.M."/>
            <person name="Meier-Kolthoff J.P."/>
            <person name="Ohm R.A."/>
            <person name="Otillar R.P."/>
            <person name="Pangilinan J.L."/>
            <person name="Peng Y."/>
            <person name="Rokas A."/>
            <person name="Rosa C.A."/>
            <person name="Scheuner C."/>
            <person name="Sibirny A.A."/>
            <person name="Slot J.C."/>
            <person name="Stielow J.B."/>
            <person name="Sun H."/>
            <person name="Kurtzman C.P."/>
            <person name="Blackwell M."/>
            <person name="Grigoriev I.V."/>
            <person name="Jeffries T.W."/>
        </authorList>
    </citation>
    <scope>NUCLEOTIDE SEQUENCE [LARGE SCALE GENOMIC DNA]</scope>
    <source>
        <strain evidence="12 13">NRRL Y-2026</strain>
    </source>
</reference>
<keyword evidence="7 11" id="KW-0256">Endoplasmic reticulum</keyword>
<dbReference type="Proteomes" id="UP000094455">
    <property type="component" value="Unassembled WGS sequence"/>
</dbReference>
<evidence type="ECO:0000256" key="10">
    <source>
        <dbReference type="ARBA" id="ARBA00032062"/>
    </source>
</evidence>
<evidence type="ECO:0000256" key="6">
    <source>
        <dbReference type="ARBA" id="ARBA00022692"/>
    </source>
</evidence>
<dbReference type="GO" id="GO:0006488">
    <property type="term" value="P:dolichol-linked oligosaccharide biosynthetic process"/>
    <property type="evidence" value="ECO:0007669"/>
    <property type="project" value="InterPro"/>
</dbReference>
<dbReference type="Pfam" id="PF08660">
    <property type="entry name" value="Alg14"/>
    <property type="match status" value="1"/>
</dbReference>
<dbReference type="Gene3D" id="3.40.50.2000">
    <property type="entry name" value="Glycogen Phosphorylase B"/>
    <property type="match status" value="1"/>
</dbReference>
<feature type="transmembrane region" description="Helical" evidence="11">
    <location>
        <begin position="171"/>
        <end position="190"/>
    </location>
</feature>
<comment type="subunit">
    <text evidence="4 11">Heterodimer with ALG13 to form a functional enzyme.</text>
</comment>
<evidence type="ECO:0000313" key="13">
    <source>
        <dbReference type="Proteomes" id="UP000094455"/>
    </source>
</evidence>
<dbReference type="GO" id="GO:0043541">
    <property type="term" value="C:UDP-N-acetylglucosamine transferase complex"/>
    <property type="evidence" value="ECO:0007669"/>
    <property type="project" value="TreeGrafter"/>
</dbReference>
<protein>
    <recommendedName>
        <fullName evidence="5 11">UDP-N-acetylglucosamine transferase subunit ALG14</fullName>
    </recommendedName>
    <alternativeName>
        <fullName evidence="10 11">Asparagine-linked glycosylation protein 14</fullName>
    </alternativeName>
</protein>
<evidence type="ECO:0000256" key="3">
    <source>
        <dbReference type="ARBA" id="ARBA00009731"/>
    </source>
</evidence>
<dbReference type="OrthoDB" id="17098at2759"/>
<name>A0A1E3NFJ7_9ASCO</name>
<comment type="caution">
    <text evidence="11">Lacks conserved residue(s) required for the propagation of feature annotation.</text>
</comment>
<evidence type="ECO:0000256" key="4">
    <source>
        <dbReference type="ARBA" id="ARBA00011335"/>
    </source>
</evidence>
<dbReference type="STRING" id="763406.A0A1E3NFJ7"/>
<accession>A0A1E3NFJ7</accession>
<dbReference type="PANTHER" id="PTHR12154:SF4">
    <property type="entry name" value="UDP-N-ACETYLGLUCOSAMINE TRANSFERASE SUBUNIT ALG14 HOMOLOG"/>
    <property type="match status" value="1"/>
</dbReference>
<feature type="transmembrane region" description="Helical" evidence="11">
    <location>
        <begin position="133"/>
        <end position="151"/>
    </location>
</feature>
<evidence type="ECO:0000256" key="1">
    <source>
        <dbReference type="ARBA" id="ARBA00004389"/>
    </source>
</evidence>
<evidence type="ECO:0000256" key="5">
    <source>
        <dbReference type="ARBA" id="ARBA00017467"/>
    </source>
</evidence>
<evidence type="ECO:0000256" key="11">
    <source>
        <dbReference type="RuleBase" id="RU362127"/>
    </source>
</evidence>
<gene>
    <name evidence="11" type="primary">ALG14</name>
    <name evidence="12" type="ORF">PICMEDRAFT_17413</name>
</gene>
<comment type="function">
    <text evidence="11">Involved in protein N-glycosylation. Essential for the second step of the dolichol-linked oligosaccharide pathway. Anchors the catalytic subunit ALG13 to the ER.</text>
</comment>
<dbReference type="GeneID" id="30178281"/>
<evidence type="ECO:0000256" key="2">
    <source>
        <dbReference type="ARBA" id="ARBA00004590"/>
    </source>
</evidence>
<comment type="similarity">
    <text evidence="3 11">Belongs to the ALG14 family.</text>
</comment>
<evidence type="ECO:0000256" key="9">
    <source>
        <dbReference type="ARBA" id="ARBA00023136"/>
    </source>
</evidence>
<evidence type="ECO:0000256" key="8">
    <source>
        <dbReference type="ARBA" id="ARBA00022989"/>
    </source>
</evidence>
<organism evidence="12 13">
    <name type="scientific">Pichia membranifaciens NRRL Y-2026</name>
    <dbReference type="NCBI Taxonomy" id="763406"/>
    <lineage>
        <taxon>Eukaryota</taxon>
        <taxon>Fungi</taxon>
        <taxon>Dikarya</taxon>
        <taxon>Ascomycota</taxon>
        <taxon>Saccharomycotina</taxon>
        <taxon>Pichiomycetes</taxon>
        <taxon>Pichiales</taxon>
        <taxon>Pichiaceae</taxon>
        <taxon>Pichia</taxon>
    </lineage>
</organism>
<proteinExistence type="inferred from homology"/>
<dbReference type="InterPro" id="IPR013969">
    <property type="entry name" value="Oligosacch_biosynth_Alg14"/>
</dbReference>